<evidence type="ECO:0000313" key="2">
    <source>
        <dbReference type="EMBL" id="CAF4408389.1"/>
    </source>
</evidence>
<name>A0A8S2W5W1_9BILA</name>
<proteinExistence type="predicted"/>
<dbReference type="AlphaFoldDB" id="A0A8S2W5W1"/>
<evidence type="ECO:0000313" key="1">
    <source>
        <dbReference type="EMBL" id="CAF1600077.1"/>
    </source>
</evidence>
<dbReference type="Proteomes" id="UP000682733">
    <property type="component" value="Unassembled WGS sequence"/>
</dbReference>
<dbReference type="EMBL" id="CAJNOK010050412">
    <property type="protein sequence ID" value="CAF1600077.1"/>
    <property type="molecule type" value="Genomic_DNA"/>
</dbReference>
<gene>
    <name evidence="1" type="ORF">OVA965_LOCUS42039</name>
    <name evidence="2" type="ORF">TMI583_LOCUS43841</name>
</gene>
<dbReference type="Proteomes" id="UP000677228">
    <property type="component" value="Unassembled WGS sequence"/>
</dbReference>
<dbReference type="EMBL" id="CAJOBA010074179">
    <property type="protein sequence ID" value="CAF4408389.1"/>
    <property type="molecule type" value="Genomic_DNA"/>
</dbReference>
<organism evidence="2 3">
    <name type="scientific">Didymodactylos carnosus</name>
    <dbReference type="NCBI Taxonomy" id="1234261"/>
    <lineage>
        <taxon>Eukaryota</taxon>
        <taxon>Metazoa</taxon>
        <taxon>Spiralia</taxon>
        <taxon>Gnathifera</taxon>
        <taxon>Rotifera</taxon>
        <taxon>Eurotatoria</taxon>
        <taxon>Bdelloidea</taxon>
        <taxon>Philodinida</taxon>
        <taxon>Philodinidae</taxon>
        <taxon>Didymodactylos</taxon>
    </lineage>
</organism>
<evidence type="ECO:0000313" key="3">
    <source>
        <dbReference type="Proteomes" id="UP000682733"/>
    </source>
</evidence>
<accession>A0A8S2W5W1</accession>
<feature type="non-terminal residue" evidence="2">
    <location>
        <position position="1"/>
    </location>
</feature>
<sequence>SNVHPAPSDYITRHTDFDLKQGPLQTITNNMEIESSAPAKIARLELPKTHTVPNNENTELPFDVTIAEKAEESIIVNTKSPSKQKRVRLANVEPSGDDEECTGEEVVGKNIDLFNKTRKKIKLFLPTSSELSTTRHLPIISLLPSNDNNNSNMNIHSTPVSSSPSLITFSSTINPITTTTSTSLNLEWNLLNTHGSGLVNVGNS</sequence>
<reference evidence="2" key="1">
    <citation type="submission" date="2021-02" db="EMBL/GenBank/DDBJ databases">
        <authorList>
            <person name="Nowell W R."/>
        </authorList>
    </citation>
    <scope>NUCLEOTIDE SEQUENCE</scope>
</reference>
<comment type="caution">
    <text evidence="2">The sequence shown here is derived from an EMBL/GenBank/DDBJ whole genome shotgun (WGS) entry which is preliminary data.</text>
</comment>
<protein>
    <submittedName>
        <fullName evidence="2">Uncharacterized protein</fullName>
    </submittedName>
</protein>